<dbReference type="Proteomes" id="UP000316621">
    <property type="component" value="Chromosome 2"/>
</dbReference>
<reference evidence="2 3" key="1">
    <citation type="journal article" date="2018" name="Science">
        <title>The opium poppy genome and morphinan production.</title>
        <authorList>
            <person name="Guo L."/>
            <person name="Winzer T."/>
            <person name="Yang X."/>
            <person name="Li Y."/>
            <person name="Ning Z."/>
            <person name="He Z."/>
            <person name="Teodor R."/>
            <person name="Lu Y."/>
            <person name="Bowser T.A."/>
            <person name="Graham I.A."/>
            <person name="Ye K."/>
        </authorList>
    </citation>
    <scope>NUCLEOTIDE SEQUENCE [LARGE SCALE GENOMIC DNA]</scope>
    <source>
        <strain evidence="3">cv. HN1</strain>
        <tissue evidence="2">Leaves</tissue>
    </source>
</reference>
<organism evidence="2 3">
    <name type="scientific">Papaver somniferum</name>
    <name type="common">Opium poppy</name>
    <dbReference type="NCBI Taxonomy" id="3469"/>
    <lineage>
        <taxon>Eukaryota</taxon>
        <taxon>Viridiplantae</taxon>
        <taxon>Streptophyta</taxon>
        <taxon>Embryophyta</taxon>
        <taxon>Tracheophyta</taxon>
        <taxon>Spermatophyta</taxon>
        <taxon>Magnoliopsida</taxon>
        <taxon>Ranunculales</taxon>
        <taxon>Papaveraceae</taxon>
        <taxon>Papaveroideae</taxon>
        <taxon>Papaver</taxon>
    </lineage>
</organism>
<feature type="region of interest" description="Disordered" evidence="1">
    <location>
        <begin position="122"/>
        <end position="153"/>
    </location>
</feature>
<dbReference type="PANTHER" id="PTHR33018">
    <property type="entry name" value="OS10G0338966 PROTEIN-RELATED"/>
    <property type="match status" value="1"/>
</dbReference>
<keyword evidence="3" id="KW-1185">Reference proteome</keyword>
<dbReference type="PANTHER" id="PTHR33018:SF37">
    <property type="entry name" value="TRANSPOSASE TNP1_EN_SPM-LIKE DOMAIN-CONTAINING PROTEIN"/>
    <property type="match status" value="1"/>
</dbReference>
<dbReference type="AlphaFoldDB" id="A0A4Y7IS97"/>
<evidence type="ECO:0000313" key="3">
    <source>
        <dbReference type="Proteomes" id="UP000316621"/>
    </source>
</evidence>
<dbReference type="EMBL" id="CM010716">
    <property type="protein sequence ID" value="RZC50358.1"/>
    <property type="molecule type" value="Genomic_DNA"/>
</dbReference>
<feature type="compositionally biased region" description="Basic residues" evidence="1">
    <location>
        <begin position="122"/>
        <end position="131"/>
    </location>
</feature>
<proteinExistence type="predicted"/>
<dbReference type="InterPro" id="IPR004252">
    <property type="entry name" value="Probable_transposase_24"/>
</dbReference>
<accession>A0A4Y7IS97</accession>
<gene>
    <name evidence="2" type="ORF">C5167_018784</name>
</gene>
<sequence>MYFYAYNMSSSSRNTASQQNKSSSSSVKPKYCIEFGEGLKPVGDSATKLSTRAGEIIRCHIPVNFTDWRLVPHNFIDDVWEALLGEFEFPVDPVLCCPIIVPGFPSLNQRLKNDLRDMVRGVRKKRSKKRPALSEDGSVIPEEGAEVPEPPELTPELWESWRDKVPPGINRNVWHEFVDHEKKPETIAKNAANSKRRKQATVCHTLGRCSYTIKKYKLDDSGILQIPKDTTDKWLLGHQRRDGSVHPSATEPHKKVLEAKAKRQEAGTSGSKSTVVSEELEDVFGANRKDGVRGYSSSVSKKQAQVAAVAYSALQTRQSQNEWQFNSMLTDRVKLLDKYLIKWDVATRRRTACNDLPAEHKAPKCADDIRGLVCNDIRGRQENIPIPATNMVDDPSVAPTALASSTQASASVKFPAQPCLDATAKEFASILGNVPAQSLTVLNSHMQPKIRWQVKQFHFLHAHLNFHMFDMDMAWISNSEKTSQNVTTEGSGFHSLWT</sequence>
<evidence type="ECO:0000313" key="2">
    <source>
        <dbReference type="EMBL" id="RZC50358.1"/>
    </source>
</evidence>
<evidence type="ECO:0000256" key="1">
    <source>
        <dbReference type="SAM" id="MobiDB-lite"/>
    </source>
</evidence>
<dbReference type="Pfam" id="PF03004">
    <property type="entry name" value="Transposase_24"/>
    <property type="match status" value="1"/>
</dbReference>
<protein>
    <submittedName>
        <fullName evidence="2">Uncharacterized protein</fullName>
    </submittedName>
</protein>
<name>A0A4Y7IS97_PAPSO</name>
<dbReference type="Gramene" id="RZC50358">
    <property type="protein sequence ID" value="RZC50358"/>
    <property type="gene ID" value="C5167_018784"/>
</dbReference>